<dbReference type="PANTHER" id="PTHR42792">
    <property type="entry name" value="FLAGELLIN"/>
    <property type="match status" value="1"/>
</dbReference>
<keyword evidence="4 5" id="KW-0975">Bacterial flagellum</keyword>
<dbReference type="GO" id="GO:0005198">
    <property type="term" value="F:structural molecule activity"/>
    <property type="evidence" value="ECO:0007669"/>
    <property type="project" value="UniProtKB-UniRule"/>
</dbReference>
<dbReference type="NCBIfam" id="NF005953">
    <property type="entry name" value="PRK08026.1"/>
    <property type="match status" value="1"/>
</dbReference>
<accession>A0A144X779</accession>
<evidence type="ECO:0000313" key="9">
    <source>
        <dbReference type="Proteomes" id="UP000076205"/>
    </source>
</evidence>
<feature type="domain" description="Flagellin C-terminal" evidence="7">
    <location>
        <begin position="425"/>
        <end position="510"/>
    </location>
</feature>
<dbReference type="KEGG" id="ehm:AB284_11470"/>
<dbReference type="GO" id="GO:0009288">
    <property type="term" value="C:bacterial-type flagellum"/>
    <property type="evidence" value="ECO:0007669"/>
    <property type="project" value="UniProtKB-SubCell"/>
</dbReference>
<dbReference type="GO" id="GO:0005576">
    <property type="term" value="C:extracellular region"/>
    <property type="evidence" value="ECO:0007669"/>
    <property type="project" value="UniProtKB-SubCell"/>
</dbReference>
<dbReference type="RefSeq" id="WP_023303919.1">
    <property type="nucleotide sequence ID" value="NZ_BPUF01000018.1"/>
</dbReference>
<organism evidence="8 9">
    <name type="scientific">Enterobacter hormaechei</name>
    <dbReference type="NCBI Taxonomy" id="158836"/>
    <lineage>
        <taxon>Bacteria</taxon>
        <taxon>Pseudomonadati</taxon>
        <taxon>Pseudomonadota</taxon>
        <taxon>Gammaproteobacteria</taxon>
        <taxon>Enterobacterales</taxon>
        <taxon>Enterobacteriaceae</taxon>
        <taxon>Enterobacter</taxon>
        <taxon>Enterobacter cloacae complex</taxon>
    </lineage>
</organism>
<evidence type="ECO:0000313" key="8">
    <source>
        <dbReference type="EMBL" id="CZW71546.1"/>
    </source>
</evidence>
<dbReference type="Gene3D" id="6.10.280.190">
    <property type="match status" value="1"/>
</dbReference>
<comment type="caution">
    <text evidence="8">The sequence shown here is derived from an EMBL/GenBank/DDBJ whole genome shotgun (WGS) entry which is preliminary data.</text>
</comment>
<proteinExistence type="inferred from homology"/>
<sequence length="512" mass="52531">MAQVINTNSLSLITQNNINKNQSALSSSIERLSSGLRINSAKDDAAGQAIANRFTSNIKGLTQAARNANDGISLAQTTEGALSEINNNLQRVRELTVQATTGTNSDSDLSSIQDEIKSRLSEIDRVSGQTQFNGVNVLAKDGTMKIQVGANDGETISIDLKQIDAKTLGLSGFNVDGAQKVTAGTLIADFGATGTDNYSVTSGGTTSTYHVDVKTGAVTDDAATPAAQYIDAATGNLTGASKTTNTAAIDTTDNTQAQAIAALAAGKADGAKINYNGVDLTLVGAADANGNATLKANVDGKDVTLKVGTSTAPAGTGATFTTTDSIYTDAASGQLTTAASTANREAKLSDLDLQGATKTGSTLKINGKQYDVDSTGNVTSLFTDPANPTGPQISEDVYLGKTAAGATTLISADAAKSQQSTNDPLKALDDAIAQVDKFRSSLGAIQNRLDSAVTNLNNTTTNLSEAQSRIQDADYATEVSNMSKAQIVQQAGNSVLAKANQVPQQVLSLLQG</sequence>
<dbReference type="PANTHER" id="PTHR42792:SF2">
    <property type="entry name" value="FLAGELLIN"/>
    <property type="match status" value="1"/>
</dbReference>
<dbReference type="AlphaFoldDB" id="A0A144X779"/>
<keyword evidence="8" id="KW-0969">Cilium</keyword>
<dbReference type="Pfam" id="PF22370">
    <property type="entry name" value="FliC-like_3rd"/>
    <property type="match status" value="1"/>
</dbReference>
<keyword evidence="8" id="KW-0966">Cell projection</keyword>
<dbReference type="Proteomes" id="UP000076205">
    <property type="component" value="Unassembled WGS sequence"/>
</dbReference>
<dbReference type="InterPro" id="IPR001029">
    <property type="entry name" value="Flagellin_N"/>
</dbReference>
<evidence type="ECO:0000259" key="7">
    <source>
        <dbReference type="Pfam" id="PF00700"/>
    </source>
</evidence>
<keyword evidence="8" id="KW-0282">Flagellum</keyword>
<dbReference type="InterPro" id="IPR042187">
    <property type="entry name" value="Flagellin_C_sub2"/>
</dbReference>
<dbReference type="Gene3D" id="6.10.10.10">
    <property type="entry name" value="Flagellar export chaperone, C-terminal domain"/>
    <property type="match status" value="1"/>
</dbReference>
<gene>
    <name evidence="8" type="primary">fliC_1</name>
    <name evidence="8" type="ORF">SAMEA2273352_00710</name>
</gene>
<reference evidence="8 9" key="1">
    <citation type="submission" date="2016-03" db="EMBL/GenBank/DDBJ databases">
        <authorList>
            <consortium name="Pathogen Informatics"/>
        </authorList>
    </citation>
    <scope>NUCLEOTIDE SEQUENCE [LARGE SCALE GENOMIC DNA]</scope>
    <source>
        <strain evidence="9">e1424</strain>
    </source>
</reference>
<evidence type="ECO:0000256" key="3">
    <source>
        <dbReference type="ARBA" id="ARBA00022525"/>
    </source>
</evidence>
<dbReference type="InterPro" id="IPR001492">
    <property type="entry name" value="Flagellin"/>
</dbReference>
<evidence type="ECO:0000256" key="4">
    <source>
        <dbReference type="ARBA" id="ARBA00023143"/>
    </source>
</evidence>
<dbReference type="InterPro" id="IPR046358">
    <property type="entry name" value="Flagellin_C"/>
</dbReference>
<dbReference type="Gene3D" id="1.20.1330.10">
    <property type="entry name" value="f41 fragment of flagellin, N-terminal domain"/>
    <property type="match status" value="1"/>
</dbReference>
<dbReference type="Pfam" id="PF00700">
    <property type="entry name" value="Flagellin_C"/>
    <property type="match status" value="1"/>
</dbReference>
<comment type="function">
    <text evidence="1 5">Flagellin is the subunit protein which polymerizes to form the filaments of bacterial flagella.</text>
</comment>
<evidence type="ECO:0000256" key="2">
    <source>
        <dbReference type="ARBA" id="ARBA00005709"/>
    </source>
</evidence>
<dbReference type="Gene3D" id="2.30.220.10">
    <property type="entry name" value="f41 fragment of flagellin, C-terminal domain"/>
    <property type="match status" value="1"/>
</dbReference>
<protein>
    <recommendedName>
        <fullName evidence="5">Flagellin</fullName>
    </recommendedName>
</protein>
<comment type="subcellular location">
    <subcellularLocation>
        <location evidence="5">Secreted</location>
    </subcellularLocation>
    <subcellularLocation>
        <location evidence="5">Bacterial flagellum</location>
    </subcellularLocation>
</comment>
<dbReference type="PRINTS" id="PR00207">
    <property type="entry name" value="FLAGELLIN"/>
</dbReference>
<comment type="similarity">
    <text evidence="2 5">Belongs to the bacterial flagellin family.</text>
</comment>
<name>A0A144X779_9ENTR</name>
<keyword evidence="3 5" id="KW-0964">Secreted</keyword>
<evidence type="ECO:0000259" key="6">
    <source>
        <dbReference type="Pfam" id="PF00669"/>
    </source>
</evidence>
<dbReference type="SUPFAM" id="SSF64518">
    <property type="entry name" value="Phase 1 flagellin"/>
    <property type="match status" value="1"/>
</dbReference>
<dbReference type="EMBL" id="FJYW01000001">
    <property type="protein sequence ID" value="CZW71546.1"/>
    <property type="molecule type" value="Genomic_DNA"/>
</dbReference>
<dbReference type="Gene3D" id="2.170.280.10">
    <property type="entry name" value="f41 fragment of flagellin, middle domain"/>
    <property type="match status" value="1"/>
</dbReference>
<dbReference type="Pfam" id="PF00669">
    <property type="entry name" value="Flagellin_N"/>
    <property type="match status" value="1"/>
</dbReference>
<evidence type="ECO:0000256" key="1">
    <source>
        <dbReference type="ARBA" id="ARBA00002270"/>
    </source>
</evidence>
<evidence type="ECO:0000256" key="5">
    <source>
        <dbReference type="RuleBase" id="RU362073"/>
    </source>
</evidence>
<feature type="domain" description="Flagellin N-terminal" evidence="6">
    <location>
        <begin position="5"/>
        <end position="140"/>
    </location>
</feature>